<proteinExistence type="predicted"/>
<dbReference type="GO" id="GO:0008410">
    <property type="term" value="F:CoA-transferase activity"/>
    <property type="evidence" value="ECO:0007669"/>
    <property type="project" value="TreeGrafter"/>
</dbReference>
<dbReference type="RefSeq" id="WP_183798684.1">
    <property type="nucleotide sequence ID" value="NZ_JACIEE010000001.1"/>
</dbReference>
<keyword evidence="3" id="KW-1185">Reference proteome</keyword>
<accession>A0A7W6GHR2</accession>
<reference evidence="2 3" key="1">
    <citation type="submission" date="2020-08" db="EMBL/GenBank/DDBJ databases">
        <title>Genomic Encyclopedia of Type Strains, Phase IV (KMG-IV): sequencing the most valuable type-strain genomes for metagenomic binning, comparative biology and taxonomic classification.</title>
        <authorList>
            <person name="Goeker M."/>
        </authorList>
    </citation>
    <scope>NUCLEOTIDE SEQUENCE [LARGE SCALE GENOMIC DNA]</scope>
    <source>
        <strain evidence="2 3">DSM 100211</strain>
    </source>
</reference>
<keyword evidence="1 2" id="KW-0808">Transferase</keyword>
<dbReference type="Gene3D" id="3.40.50.10540">
    <property type="entry name" value="Crotonobetainyl-coa:carnitine coa-transferase, domain 1"/>
    <property type="match status" value="1"/>
</dbReference>
<dbReference type="Pfam" id="PF02515">
    <property type="entry name" value="CoA_transf_3"/>
    <property type="match status" value="1"/>
</dbReference>
<dbReference type="PANTHER" id="PTHR48207">
    <property type="entry name" value="SUCCINATE--HYDROXYMETHYLGLUTARATE COA-TRANSFERASE"/>
    <property type="match status" value="1"/>
</dbReference>
<dbReference type="SUPFAM" id="SSF89796">
    <property type="entry name" value="CoA-transferase family III (CaiB/BaiF)"/>
    <property type="match status" value="1"/>
</dbReference>
<dbReference type="Proteomes" id="UP000574761">
    <property type="component" value="Unassembled WGS sequence"/>
</dbReference>
<name>A0A7W6GHR2_9HYPH</name>
<dbReference type="EMBL" id="JACIEE010000001">
    <property type="protein sequence ID" value="MBB3975377.1"/>
    <property type="molecule type" value="Genomic_DNA"/>
</dbReference>
<dbReference type="PANTHER" id="PTHR48207:SF3">
    <property type="entry name" value="SUCCINATE--HYDROXYMETHYLGLUTARATE COA-TRANSFERASE"/>
    <property type="match status" value="1"/>
</dbReference>
<sequence length="398" mass="42898">MDEKNLPLSGIRVIELARVLAGPWAGQMLADLGADVIKVENPDGGDDTRAWGPPFVTGGDGENLSAAYYHSTNRNKRSITADFRSEEGLAIVRRLVRTADVVIENFKVGGLKKYGLDYESLAAENPRLVYCSITGFGQDGPYAARAGYDYIVQGMSGFMSVTGAADGEPMKAGVAIADIFTGIYAVTAIQAALIHAMRTGRGQHVDMALLDVQSAVMANQNMNYLVSGTAPTRLGNAHPNITPYEVIGTADGHMILAVGNDGQFQRLCAILGLDGPAADERFATNRSRVRHREALRPLILERSRQWAKAALLKACEENGVPAGPINSIAETFDDPQVKARGMRLDLADRDGNLIPGVRTPIVFSETPLVYEHPSPRLGEHTDEILAELESIEAERKSA</sequence>
<dbReference type="AlphaFoldDB" id="A0A7W6GHR2"/>
<dbReference type="Gene3D" id="3.30.1540.10">
    <property type="entry name" value="formyl-coa transferase, domain 3"/>
    <property type="match status" value="1"/>
</dbReference>
<comment type="caution">
    <text evidence="2">The sequence shown here is derived from an EMBL/GenBank/DDBJ whole genome shotgun (WGS) entry which is preliminary data.</text>
</comment>
<organism evidence="2 3">
    <name type="scientific">Mycoplana azooxidifex</name>
    <dbReference type="NCBI Taxonomy" id="1636188"/>
    <lineage>
        <taxon>Bacteria</taxon>
        <taxon>Pseudomonadati</taxon>
        <taxon>Pseudomonadota</taxon>
        <taxon>Alphaproteobacteria</taxon>
        <taxon>Hyphomicrobiales</taxon>
        <taxon>Rhizobiaceae</taxon>
        <taxon>Mycoplana</taxon>
    </lineage>
</organism>
<evidence type="ECO:0000313" key="2">
    <source>
        <dbReference type="EMBL" id="MBB3975377.1"/>
    </source>
</evidence>
<gene>
    <name evidence="2" type="ORF">GGQ64_000553</name>
</gene>
<protein>
    <submittedName>
        <fullName evidence="2">Crotonobetainyl-CoA:carnitine CoA-transferase CaiB-like acyl-CoA transferase</fullName>
    </submittedName>
</protein>
<evidence type="ECO:0000256" key="1">
    <source>
        <dbReference type="ARBA" id="ARBA00022679"/>
    </source>
</evidence>
<dbReference type="InterPro" id="IPR044855">
    <property type="entry name" value="CoA-Trfase_III_dom3_sf"/>
</dbReference>
<dbReference type="InterPro" id="IPR023606">
    <property type="entry name" value="CoA-Trfase_III_dom_1_sf"/>
</dbReference>
<dbReference type="InterPro" id="IPR003673">
    <property type="entry name" value="CoA-Trfase_fam_III"/>
</dbReference>
<dbReference type="InterPro" id="IPR050483">
    <property type="entry name" value="CoA-transferase_III_domain"/>
</dbReference>
<evidence type="ECO:0000313" key="3">
    <source>
        <dbReference type="Proteomes" id="UP000574761"/>
    </source>
</evidence>